<dbReference type="EMBL" id="JACVVK020000399">
    <property type="protein sequence ID" value="KAK7475640.1"/>
    <property type="molecule type" value="Genomic_DNA"/>
</dbReference>
<evidence type="ECO:0000313" key="1">
    <source>
        <dbReference type="EMBL" id="KAK7475640.1"/>
    </source>
</evidence>
<gene>
    <name evidence="1" type="ORF">BaRGS_00033133</name>
</gene>
<sequence length="74" mass="7766">MISMHVEATVAILYVAGPARDDPDCPRVSALPVQAMASHPERDPLALVQSEQVTWSTLAAVAQGALARDAAEPT</sequence>
<dbReference type="Proteomes" id="UP001519460">
    <property type="component" value="Unassembled WGS sequence"/>
</dbReference>
<name>A0ABD0JKZ7_9CAEN</name>
<comment type="caution">
    <text evidence="1">The sequence shown here is derived from an EMBL/GenBank/DDBJ whole genome shotgun (WGS) entry which is preliminary data.</text>
</comment>
<evidence type="ECO:0000313" key="2">
    <source>
        <dbReference type="Proteomes" id="UP001519460"/>
    </source>
</evidence>
<reference evidence="1 2" key="1">
    <citation type="journal article" date="2023" name="Sci. Data">
        <title>Genome assembly of the Korean intertidal mud-creeper Batillaria attramentaria.</title>
        <authorList>
            <person name="Patra A.K."/>
            <person name="Ho P.T."/>
            <person name="Jun S."/>
            <person name="Lee S.J."/>
            <person name="Kim Y."/>
            <person name="Won Y.J."/>
        </authorList>
    </citation>
    <scope>NUCLEOTIDE SEQUENCE [LARGE SCALE GENOMIC DNA]</scope>
    <source>
        <strain evidence="1">Wonlab-2016</strain>
    </source>
</reference>
<proteinExistence type="predicted"/>
<organism evidence="1 2">
    <name type="scientific">Batillaria attramentaria</name>
    <dbReference type="NCBI Taxonomy" id="370345"/>
    <lineage>
        <taxon>Eukaryota</taxon>
        <taxon>Metazoa</taxon>
        <taxon>Spiralia</taxon>
        <taxon>Lophotrochozoa</taxon>
        <taxon>Mollusca</taxon>
        <taxon>Gastropoda</taxon>
        <taxon>Caenogastropoda</taxon>
        <taxon>Sorbeoconcha</taxon>
        <taxon>Cerithioidea</taxon>
        <taxon>Batillariidae</taxon>
        <taxon>Batillaria</taxon>
    </lineage>
</organism>
<keyword evidence="2" id="KW-1185">Reference proteome</keyword>
<protein>
    <submittedName>
        <fullName evidence="1">Uncharacterized protein</fullName>
    </submittedName>
</protein>
<dbReference type="AlphaFoldDB" id="A0ABD0JKZ7"/>
<accession>A0ABD0JKZ7</accession>